<organism evidence="1 2">
    <name type="scientific">Camellia lanceoleosa</name>
    <dbReference type="NCBI Taxonomy" id="1840588"/>
    <lineage>
        <taxon>Eukaryota</taxon>
        <taxon>Viridiplantae</taxon>
        <taxon>Streptophyta</taxon>
        <taxon>Embryophyta</taxon>
        <taxon>Tracheophyta</taxon>
        <taxon>Spermatophyta</taxon>
        <taxon>Magnoliopsida</taxon>
        <taxon>eudicotyledons</taxon>
        <taxon>Gunneridae</taxon>
        <taxon>Pentapetalae</taxon>
        <taxon>asterids</taxon>
        <taxon>Ericales</taxon>
        <taxon>Theaceae</taxon>
        <taxon>Camellia</taxon>
    </lineage>
</organism>
<name>A0ACC0HN03_9ERIC</name>
<sequence length="778" mass="85672">IPHIFKPEVQLIEISIEQFIPRGRKVKDDHPIQTPVFKTRLTDAETDLVAKYFHPTKGSTWRPSLIAFPHFQAIPSRVHRVMHSFRTGMLIDAMQRLQGLSFSRDSKSLFQEDEALSSLGLGVETVEQRENAMKDLQSSHNSPEEYSLRKVSDFDPLPMETSVTKEKHCLPDSHGQNLPIHSHLFGSGFVSVDSLGRVLILSVPVLPPREDSHSKCTSVNNTILLNCLKQDSFHFKASCGDYKDMTLRVKDISGQTASSQTRSKENKNMLSSKSCNPDPQAENKLDENGKFCQTPVSKVGLSNEGDSTHEVPQENKTEVLLVCDSSNDLRDVELSPRLTNFIKSGVVPESPIDYAGTSKGKGSDKLIVPDFGSPAKSNTDVLLRSSIPAQKEKAAINGSACGSDAPASSVNEEIRTPVLNLKCSATRGSISAFPVNEEVQTPLVNLMNDSCSKDWCLSSGGKSESVQQGKKFKRLCKYGEQGKWRLPEGKEENIGHETNPARDCSRRSPILVKNGKRKPVKDVSAFIEEEAGVSSDVEVSSDEDEQENNSYDSFIDDRLNPTAASTQAEASRSGMMAIYRRSLLSQSPMETNCSTDFSPDSVASKTRMSECGSSPGTINHSLRTPQTGSESAVRNSTVFHLESEKISSEAILCTRNGGTAKENENKMGCRKRKLSFYQDKPVPAINLEQQFLVHSEAAGRETSLQDHQVQKNKANVDVFDDDDDDQFYAGLDLDAVEEQAAKLLGYKLELSEPKRKMIHDATPPQLGILGSPSFDLGI</sequence>
<dbReference type="EMBL" id="CM045761">
    <property type="protein sequence ID" value="KAI8013446.1"/>
    <property type="molecule type" value="Genomic_DNA"/>
</dbReference>
<evidence type="ECO:0000313" key="1">
    <source>
        <dbReference type="EMBL" id="KAI8013446.1"/>
    </source>
</evidence>
<keyword evidence="1" id="KW-0547">Nucleotide-binding</keyword>
<feature type="non-terminal residue" evidence="1">
    <location>
        <position position="1"/>
    </location>
</feature>
<reference evidence="1 2" key="1">
    <citation type="journal article" date="2022" name="Plant J.">
        <title>Chromosome-level genome of Camellia lanceoleosa provides a valuable resource for understanding genome evolution and self-incompatibility.</title>
        <authorList>
            <person name="Gong W."/>
            <person name="Xiao S."/>
            <person name="Wang L."/>
            <person name="Liao Z."/>
            <person name="Chang Y."/>
            <person name="Mo W."/>
            <person name="Hu G."/>
            <person name="Li W."/>
            <person name="Zhao G."/>
            <person name="Zhu H."/>
            <person name="Hu X."/>
            <person name="Ji K."/>
            <person name="Xiang X."/>
            <person name="Song Q."/>
            <person name="Yuan D."/>
            <person name="Jin S."/>
            <person name="Zhang L."/>
        </authorList>
    </citation>
    <scope>NUCLEOTIDE SEQUENCE [LARGE SCALE GENOMIC DNA]</scope>
    <source>
        <strain evidence="1">SQ_2022a</strain>
    </source>
</reference>
<keyword evidence="2" id="KW-1185">Reference proteome</keyword>
<gene>
    <name evidence="1" type="ORF">LOK49_LG05G02076</name>
</gene>
<keyword evidence="1" id="KW-0347">Helicase</keyword>
<keyword evidence="1" id="KW-0067">ATP-binding</keyword>
<accession>A0ACC0HN03</accession>
<comment type="caution">
    <text evidence="1">The sequence shown here is derived from an EMBL/GenBank/DDBJ whole genome shotgun (WGS) entry which is preliminary data.</text>
</comment>
<keyword evidence="1" id="KW-0378">Hydrolase</keyword>
<dbReference type="Proteomes" id="UP001060215">
    <property type="component" value="Chromosome 4"/>
</dbReference>
<protein>
    <submittedName>
        <fullName evidence="1">DEAD-box ATP-dependent RNA helicase FANCM</fullName>
    </submittedName>
</protein>
<evidence type="ECO:0000313" key="2">
    <source>
        <dbReference type="Proteomes" id="UP001060215"/>
    </source>
</evidence>
<proteinExistence type="predicted"/>